<feature type="compositionally biased region" description="Basic and acidic residues" evidence="2">
    <location>
        <begin position="91"/>
        <end position="100"/>
    </location>
</feature>
<evidence type="ECO:0000259" key="3">
    <source>
        <dbReference type="SMART" id="SM00160"/>
    </source>
</evidence>
<dbReference type="EMBL" id="BGPR01000830">
    <property type="protein sequence ID" value="GBM37159.1"/>
    <property type="molecule type" value="Genomic_DNA"/>
</dbReference>
<reference evidence="4 5" key="1">
    <citation type="journal article" date="2019" name="Sci. Rep.">
        <title>Orb-weaving spider Araneus ventricosus genome elucidates the spidroin gene catalogue.</title>
        <authorList>
            <person name="Kono N."/>
            <person name="Nakamura H."/>
            <person name="Ohtoshi R."/>
            <person name="Moran D.A.P."/>
            <person name="Shinohara A."/>
            <person name="Yoshida Y."/>
            <person name="Fujiwara M."/>
            <person name="Mori M."/>
            <person name="Tomita M."/>
            <person name="Arakawa K."/>
        </authorList>
    </citation>
    <scope>NUCLEOTIDE SEQUENCE [LARGE SCALE GENOMIC DNA]</scope>
</reference>
<evidence type="ECO:0000256" key="1">
    <source>
        <dbReference type="SAM" id="Coils"/>
    </source>
</evidence>
<dbReference type="OrthoDB" id="10062131at2759"/>
<evidence type="ECO:0000313" key="4">
    <source>
        <dbReference type="EMBL" id="GBM37159.1"/>
    </source>
</evidence>
<feature type="region of interest" description="Disordered" evidence="2">
    <location>
        <begin position="370"/>
        <end position="395"/>
    </location>
</feature>
<dbReference type="Gene3D" id="2.30.29.30">
    <property type="entry name" value="Pleckstrin-homology domain (PH domain)/Phosphotyrosine-binding domain (PTB)"/>
    <property type="match status" value="1"/>
</dbReference>
<feature type="compositionally biased region" description="Basic and acidic residues" evidence="2">
    <location>
        <begin position="523"/>
        <end position="532"/>
    </location>
</feature>
<organism evidence="4 5">
    <name type="scientific">Araneus ventricosus</name>
    <name type="common">Orbweaver spider</name>
    <name type="synonym">Epeira ventricosa</name>
    <dbReference type="NCBI Taxonomy" id="182803"/>
    <lineage>
        <taxon>Eukaryota</taxon>
        <taxon>Metazoa</taxon>
        <taxon>Ecdysozoa</taxon>
        <taxon>Arthropoda</taxon>
        <taxon>Chelicerata</taxon>
        <taxon>Arachnida</taxon>
        <taxon>Araneae</taxon>
        <taxon>Araneomorphae</taxon>
        <taxon>Entelegynae</taxon>
        <taxon>Araneoidea</taxon>
        <taxon>Araneidae</taxon>
        <taxon>Araneus</taxon>
    </lineage>
</organism>
<feature type="coiled-coil region" evidence="1">
    <location>
        <begin position="199"/>
        <end position="339"/>
    </location>
</feature>
<feature type="coiled-coil region" evidence="1">
    <location>
        <begin position="115"/>
        <end position="142"/>
    </location>
</feature>
<sequence length="788" mass="86921">MDEKDGDLSLSTAAGSGLSSLFQGDNPSGDVNQALTFTASKETRKNESVALQVAQQSSQIALSSQVAFPSQQVFVMNEREVQDELGSDDEPGSKRLRCDDQSNTEQGDSAGDTGMELLREENEKLLKEREELQSLVQEHQRKAPSPTVSFSTYQRAFLTQLPVQQQTSSADTHLPMLVTEIEFFMSEIHDGVNTGIPKLKTCEESVKSVEKKLHDIESEVFKIEASLAWKVKYELLSEKTRAMKEKYESQMGELVEEIKELRSAGSGPVSPNFFEELKTSEASVESQEKKLHDIQAELETCLTWKEKYEILYENTQTMEEKYESQISELVEERKHLRSAGSLERITKNDCKNRMDTLNVTYPVIMKETTSVSEKKPSFTSSSTTENSSGSSDSPGLTPFAKFSGFSGAASPFGCSAKTDASSFNSLFSATAKKEERPSGTTASKSQEKRLGDAQPSASDAKPLEKQTRSLEYYRQSRSINESVLKWMQLHLAKNPCCDFTPVFNDYKKHMDTLNVTYPVKMKETTSVSEKKPSFTSSSTAEVSKDSTNHSGSSNDNSNLKKEKNEDKTDYGANFKSNTTNTSTFSFGTKSWPTPTSSVSSIGCTSSAKGGNDAGSEEKKTAAPFSFGFCSKTANQSNSDKPFSFACTPVAKPVSAENEEAEYVPPKNEFVAVTEEDAFYSKRCKLFFKEGESYAEKGVGDLYLKPIDGKTQLLVRADTSFGNILLNIVLSASLPMSRTGKNDVLLVCTPDPPVDAKKADSKEAIPMLIRVETSEEADKLLETLNKHKS</sequence>
<keyword evidence="1" id="KW-0175">Coiled coil</keyword>
<evidence type="ECO:0000256" key="2">
    <source>
        <dbReference type="SAM" id="MobiDB-lite"/>
    </source>
</evidence>
<feature type="compositionally biased region" description="Basic and acidic residues" evidence="2">
    <location>
        <begin position="558"/>
        <end position="569"/>
    </location>
</feature>
<feature type="region of interest" description="Disordered" evidence="2">
    <location>
        <begin position="430"/>
        <end position="466"/>
    </location>
</feature>
<feature type="region of interest" description="Disordered" evidence="2">
    <location>
        <begin position="523"/>
        <end position="616"/>
    </location>
</feature>
<gene>
    <name evidence="4" type="primary">NUP50_0</name>
    <name evidence="4" type="ORF">AVEN_205597_1</name>
</gene>
<dbReference type="SUPFAM" id="SSF50729">
    <property type="entry name" value="PH domain-like"/>
    <property type="match status" value="1"/>
</dbReference>
<dbReference type="AlphaFoldDB" id="A0A4Y2F9Y1"/>
<feature type="compositionally biased region" description="Low complexity" evidence="2">
    <location>
        <begin position="377"/>
        <end position="393"/>
    </location>
</feature>
<feature type="compositionally biased region" description="Polar residues" evidence="2">
    <location>
        <begin position="548"/>
        <end position="557"/>
    </location>
</feature>
<feature type="region of interest" description="Disordered" evidence="2">
    <location>
        <begin position="81"/>
        <end position="114"/>
    </location>
</feature>
<keyword evidence="5" id="KW-1185">Reference proteome</keyword>
<dbReference type="InterPro" id="IPR045255">
    <property type="entry name" value="RanBP1-like"/>
</dbReference>
<dbReference type="GO" id="GO:0006606">
    <property type="term" value="P:protein import into nucleus"/>
    <property type="evidence" value="ECO:0007669"/>
    <property type="project" value="TreeGrafter"/>
</dbReference>
<feature type="compositionally biased region" description="Low complexity" evidence="2">
    <location>
        <begin position="8"/>
        <end position="21"/>
    </location>
</feature>
<dbReference type="SMART" id="SM00160">
    <property type="entry name" value="RanBD"/>
    <property type="match status" value="1"/>
</dbReference>
<dbReference type="InterPro" id="IPR000156">
    <property type="entry name" value="Ran_bind_dom"/>
</dbReference>
<comment type="caution">
    <text evidence="4">The sequence shown here is derived from an EMBL/GenBank/DDBJ whole genome shotgun (WGS) entry which is preliminary data.</text>
</comment>
<dbReference type="CDD" id="cd13170">
    <property type="entry name" value="RanBD_NUP50"/>
    <property type="match status" value="1"/>
</dbReference>
<dbReference type="Proteomes" id="UP000499080">
    <property type="component" value="Unassembled WGS sequence"/>
</dbReference>
<dbReference type="InterPro" id="IPR011993">
    <property type="entry name" value="PH-like_dom_sf"/>
</dbReference>
<feature type="compositionally biased region" description="Low complexity" evidence="2">
    <location>
        <begin position="573"/>
        <end position="606"/>
    </location>
</feature>
<accession>A0A4Y2F9Y1</accession>
<evidence type="ECO:0000313" key="5">
    <source>
        <dbReference type="Proteomes" id="UP000499080"/>
    </source>
</evidence>
<dbReference type="PANTHER" id="PTHR23138:SF141">
    <property type="entry name" value="NUCLEAR PORE COMPLEX PROTEIN NUP50"/>
    <property type="match status" value="1"/>
</dbReference>
<name>A0A4Y2F9Y1_ARAVE</name>
<protein>
    <submittedName>
        <fullName evidence="4">Nuclear pore complex protein Nup50</fullName>
    </submittedName>
</protein>
<dbReference type="PANTHER" id="PTHR23138">
    <property type="entry name" value="RAN BINDING PROTEIN"/>
    <property type="match status" value="1"/>
</dbReference>
<feature type="domain" description="RanBD1" evidence="3">
    <location>
        <begin position="659"/>
        <end position="786"/>
    </location>
</feature>
<proteinExistence type="predicted"/>
<feature type="region of interest" description="Disordered" evidence="2">
    <location>
        <begin position="1"/>
        <end position="30"/>
    </location>
</feature>